<evidence type="ECO:0000313" key="3">
    <source>
        <dbReference type="EMBL" id="KAG5851946.1"/>
    </source>
</evidence>
<dbReference type="InterPro" id="IPR013780">
    <property type="entry name" value="Glyco_hydro_b"/>
</dbReference>
<dbReference type="InterPro" id="IPR031984">
    <property type="entry name" value="SLC3A2_N"/>
</dbReference>
<dbReference type="PANTHER" id="PTHR46673">
    <property type="entry name" value="4F2 CELL-SURFACE ANTIGEN HEAVY CHAIN"/>
    <property type="match status" value="1"/>
</dbReference>
<dbReference type="GO" id="GO:0016323">
    <property type="term" value="C:basolateral plasma membrane"/>
    <property type="evidence" value="ECO:0007669"/>
    <property type="project" value="TreeGrafter"/>
</dbReference>
<keyword evidence="1" id="KW-0472">Membrane</keyword>
<dbReference type="Proteomes" id="UP001044222">
    <property type="component" value="Unassembled WGS sequence"/>
</dbReference>
<keyword evidence="1" id="KW-1133">Transmembrane helix</keyword>
<dbReference type="GO" id="GO:1903801">
    <property type="term" value="P:L-leucine import across plasma membrane"/>
    <property type="evidence" value="ECO:0007669"/>
    <property type="project" value="TreeGrafter"/>
</dbReference>
<dbReference type="GO" id="GO:0005975">
    <property type="term" value="P:carbohydrate metabolic process"/>
    <property type="evidence" value="ECO:0007669"/>
    <property type="project" value="InterPro"/>
</dbReference>
<dbReference type="Gene3D" id="3.20.20.80">
    <property type="entry name" value="Glycosidases"/>
    <property type="match status" value="1"/>
</dbReference>
<dbReference type="AlphaFoldDB" id="A0A9D3MQ51"/>
<dbReference type="GO" id="GO:0015823">
    <property type="term" value="P:phenylalanine transport"/>
    <property type="evidence" value="ECO:0007669"/>
    <property type="project" value="TreeGrafter"/>
</dbReference>
<dbReference type="Gene3D" id="2.60.40.1180">
    <property type="entry name" value="Golgi alpha-mannosidase II"/>
    <property type="match status" value="1"/>
</dbReference>
<dbReference type="GO" id="GO:0015180">
    <property type="term" value="F:L-alanine transmembrane transporter activity"/>
    <property type="evidence" value="ECO:0007669"/>
    <property type="project" value="TreeGrafter"/>
</dbReference>
<dbReference type="GO" id="GO:1904273">
    <property type="term" value="P:L-alanine import across plasma membrane"/>
    <property type="evidence" value="ECO:0007669"/>
    <property type="project" value="TreeGrafter"/>
</dbReference>
<dbReference type="Pfam" id="PF16028">
    <property type="entry name" value="SLC3A2_N"/>
    <property type="match status" value="1"/>
</dbReference>
<sequence length="511" mass="55780">MSKDSAVDMKDVELNELDLEKQPMTAGEVGSGGTEKNGCVKVKVPEEADVKFTGLSKEELMKVAGTPGWVRTRWVLLVLFWLGWLGMLAGAIVIIIQAPRCKPLPKMDWWNEGPIYQVWDVEAYAGAAGLAGLEEKLDSLSQLKVKGLVLGPLHTVQADQPETLDFKSLAPEMGTEQQFENFVGKAHKKGISVVLDVTPNYSGNKPWFNADDVAGTAEKLKEAIPYWIQVGVDGIQVAGFEQVVSEAPAMWENVKEIVQANRTEGEKSRAVIGVTENTSAIDVAALLEGSGVDLLLSGVLKPGQAGSVRAEAIQQLYGSHNQTSLGWSLGSRTEGHLASLVGSKLVRLYQLLLFTLPGTPVFSYGDEIGLVGQNTPYPKMLWDPAEPVEEKNETLKSEREQRLSFRSFFKTLSDLRGKERSLLHGDFLPLHNDTTSLAFLRQWDQSERFIAAVNWGTGPATLRLVSSDLPAEATVKLSTDPDKLVPESSVNLDQLVLEGQQGVLLQFPFAA</sequence>
<dbReference type="InterPro" id="IPR042280">
    <property type="entry name" value="SLC3A2"/>
</dbReference>
<reference evidence="3" key="1">
    <citation type="submission" date="2021-01" db="EMBL/GenBank/DDBJ databases">
        <title>A chromosome-scale assembly of European eel, Anguilla anguilla.</title>
        <authorList>
            <person name="Henkel C."/>
            <person name="Jong-Raadsen S.A."/>
            <person name="Dufour S."/>
            <person name="Weltzien F.-A."/>
            <person name="Palstra A.P."/>
            <person name="Pelster B."/>
            <person name="Spaink H.P."/>
            <person name="Van Den Thillart G.E."/>
            <person name="Jansen H."/>
            <person name="Zahm M."/>
            <person name="Klopp C."/>
            <person name="Cedric C."/>
            <person name="Louis A."/>
            <person name="Berthelot C."/>
            <person name="Parey E."/>
            <person name="Roest Crollius H."/>
            <person name="Montfort J."/>
            <person name="Robinson-Rechavi M."/>
            <person name="Bucao C."/>
            <person name="Bouchez O."/>
            <person name="Gislard M."/>
            <person name="Lluch J."/>
            <person name="Milhes M."/>
            <person name="Lampietro C."/>
            <person name="Lopez Roques C."/>
            <person name="Donnadieu C."/>
            <person name="Braasch I."/>
            <person name="Desvignes T."/>
            <person name="Postlethwait J."/>
            <person name="Bobe J."/>
            <person name="Guiguen Y."/>
            <person name="Dirks R."/>
        </authorList>
    </citation>
    <scope>NUCLEOTIDE SEQUENCE</scope>
    <source>
        <strain evidence="3">Tag_6206</strain>
        <tissue evidence="3">Liver</tissue>
    </source>
</reference>
<keyword evidence="1" id="KW-0812">Transmembrane</keyword>
<feature type="transmembrane region" description="Helical" evidence="1">
    <location>
        <begin position="74"/>
        <end position="96"/>
    </location>
</feature>
<dbReference type="EMBL" id="JAFIRN010000003">
    <property type="protein sequence ID" value="KAG5851946.1"/>
    <property type="molecule type" value="Genomic_DNA"/>
</dbReference>
<dbReference type="InterPro" id="IPR017853">
    <property type="entry name" value="GH"/>
</dbReference>
<dbReference type="Pfam" id="PF00128">
    <property type="entry name" value="Alpha-amylase"/>
    <property type="match status" value="1"/>
</dbReference>
<proteinExistence type="predicted"/>
<evidence type="ECO:0000259" key="2">
    <source>
        <dbReference type="SMART" id="SM00642"/>
    </source>
</evidence>
<protein>
    <recommendedName>
        <fullName evidence="2">Glycosyl hydrolase family 13 catalytic domain-containing protein</fullName>
    </recommendedName>
</protein>
<organism evidence="3 4">
    <name type="scientific">Anguilla anguilla</name>
    <name type="common">European freshwater eel</name>
    <name type="synonym">Muraena anguilla</name>
    <dbReference type="NCBI Taxonomy" id="7936"/>
    <lineage>
        <taxon>Eukaryota</taxon>
        <taxon>Metazoa</taxon>
        <taxon>Chordata</taxon>
        <taxon>Craniata</taxon>
        <taxon>Vertebrata</taxon>
        <taxon>Euteleostomi</taxon>
        <taxon>Actinopterygii</taxon>
        <taxon>Neopterygii</taxon>
        <taxon>Teleostei</taxon>
        <taxon>Anguilliformes</taxon>
        <taxon>Anguillidae</taxon>
        <taxon>Anguilla</taxon>
    </lineage>
</organism>
<dbReference type="SUPFAM" id="SSF51445">
    <property type="entry name" value="(Trans)glycosidases"/>
    <property type="match status" value="1"/>
</dbReference>
<keyword evidence="4" id="KW-1185">Reference proteome</keyword>
<evidence type="ECO:0000256" key="1">
    <source>
        <dbReference type="SAM" id="Phobius"/>
    </source>
</evidence>
<dbReference type="GO" id="GO:0015190">
    <property type="term" value="F:L-leucine transmembrane transporter activity"/>
    <property type="evidence" value="ECO:0007669"/>
    <property type="project" value="TreeGrafter"/>
</dbReference>
<accession>A0A9D3MQ51</accession>
<evidence type="ECO:0000313" key="4">
    <source>
        <dbReference type="Proteomes" id="UP001044222"/>
    </source>
</evidence>
<feature type="domain" description="Glycosyl hydrolase family 13 catalytic" evidence="2">
    <location>
        <begin position="117"/>
        <end position="416"/>
    </location>
</feature>
<dbReference type="GO" id="GO:0016324">
    <property type="term" value="C:apical plasma membrane"/>
    <property type="evidence" value="ECO:0007669"/>
    <property type="project" value="TreeGrafter"/>
</dbReference>
<dbReference type="GO" id="GO:0015173">
    <property type="term" value="F:aromatic amino acid transmembrane transporter activity"/>
    <property type="evidence" value="ECO:0007669"/>
    <property type="project" value="TreeGrafter"/>
</dbReference>
<dbReference type="InterPro" id="IPR006047">
    <property type="entry name" value="GH13_cat_dom"/>
</dbReference>
<gene>
    <name evidence="3" type="ORF">ANANG_G00057230</name>
</gene>
<dbReference type="SMART" id="SM00642">
    <property type="entry name" value="Aamy"/>
    <property type="match status" value="1"/>
</dbReference>
<dbReference type="PANTHER" id="PTHR46673:SF3">
    <property type="entry name" value="SOLUTE CARRIER FAMILY 3 (AMINO ACID TRANSPORTER HEAVY CHAIN), MEMBER 2A-RELATED"/>
    <property type="match status" value="1"/>
</dbReference>
<name>A0A9D3MQ51_ANGAN</name>
<comment type="caution">
    <text evidence="3">The sequence shown here is derived from an EMBL/GenBank/DDBJ whole genome shotgun (WGS) entry which is preliminary data.</text>
</comment>